<evidence type="ECO:0000313" key="5">
    <source>
        <dbReference type="Proteomes" id="UP000203589"/>
    </source>
</evidence>
<dbReference type="AlphaFoldDB" id="A0A222EBV2"/>
<reference evidence="4 5" key="1">
    <citation type="submission" date="2017-07" db="EMBL/GenBank/DDBJ databases">
        <title>Genome Sequence of Antarctobacter heliothermus Strain SMS3 Isolated from a culture of the Diatom Skeletonema marinoi.</title>
        <authorList>
            <person name="Topel M."/>
            <person name="Pinder M.I.M."/>
            <person name="Johansson O.N."/>
            <person name="Kourtchenko O."/>
            <person name="Godhe A."/>
            <person name="Clarke A.K."/>
        </authorList>
    </citation>
    <scope>NUCLEOTIDE SEQUENCE [LARGE SCALE GENOMIC DNA]</scope>
    <source>
        <strain evidence="4 5">SMS3</strain>
        <plasmid evidence="5">Plasmid psms3-2</plasmid>
    </source>
</reference>
<dbReference type="Pfam" id="PF13561">
    <property type="entry name" value="adh_short_C2"/>
    <property type="match status" value="1"/>
</dbReference>
<name>A0A222EBV2_9RHOB</name>
<dbReference type="SUPFAM" id="SSF51735">
    <property type="entry name" value="NAD(P)-binding Rossmann-fold domains"/>
    <property type="match status" value="1"/>
</dbReference>
<dbReference type="InterPro" id="IPR002347">
    <property type="entry name" value="SDR_fam"/>
</dbReference>
<dbReference type="Gene3D" id="3.40.50.720">
    <property type="entry name" value="NAD(P)-binding Rossmann-like Domain"/>
    <property type="match status" value="1"/>
</dbReference>
<dbReference type="CDD" id="cd05233">
    <property type="entry name" value="SDR_c"/>
    <property type="match status" value="1"/>
</dbReference>
<evidence type="ECO:0000313" key="4">
    <source>
        <dbReference type="EMBL" id="ASP23655.1"/>
    </source>
</evidence>
<dbReference type="Proteomes" id="UP000203589">
    <property type="component" value="Plasmid pSMS3-2"/>
</dbReference>
<keyword evidence="5" id="KW-1185">Reference proteome</keyword>
<organism evidence="4 5">
    <name type="scientific">Antarctobacter heliothermus</name>
    <dbReference type="NCBI Taxonomy" id="74033"/>
    <lineage>
        <taxon>Bacteria</taxon>
        <taxon>Pseudomonadati</taxon>
        <taxon>Pseudomonadota</taxon>
        <taxon>Alphaproteobacteria</taxon>
        <taxon>Rhodobacterales</taxon>
        <taxon>Roseobacteraceae</taxon>
        <taxon>Antarctobacter</taxon>
    </lineage>
</organism>
<dbReference type="OrthoDB" id="7157698at2"/>
<dbReference type="PRINTS" id="PR00081">
    <property type="entry name" value="GDHRDH"/>
</dbReference>
<comment type="similarity">
    <text evidence="1">Belongs to the short-chain dehydrogenases/reductases (SDR) family.</text>
</comment>
<accession>A0A222EBV2</accession>
<evidence type="ECO:0000256" key="2">
    <source>
        <dbReference type="ARBA" id="ARBA00023002"/>
    </source>
</evidence>
<dbReference type="InterPro" id="IPR020904">
    <property type="entry name" value="Sc_DH/Rdtase_CS"/>
</dbReference>
<evidence type="ECO:0000259" key="3">
    <source>
        <dbReference type="SMART" id="SM00822"/>
    </source>
</evidence>
<dbReference type="PANTHER" id="PTHR24321">
    <property type="entry name" value="DEHYDROGENASES, SHORT CHAIN"/>
    <property type="match status" value="1"/>
</dbReference>
<proteinExistence type="inferred from homology"/>
<dbReference type="InterPro" id="IPR036291">
    <property type="entry name" value="NAD(P)-bd_dom_sf"/>
</dbReference>
<evidence type="ECO:0000256" key="1">
    <source>
        <dbReference type="ARBA" id="ARBA00006484"/>
    </source>
</evidence>
<dbReference type="FunFam" id="3.40.50.720:FF:000084">
    <property type="entry name" value="Short-chain dehydrogenase reductase"/>
    <property type="match status" value="1"/>
</dbReference>
<dbReference type="SMART" id="SM00822">
    <property type="entry name" value="PKS_KR"/>
    <property type="match status" value="1"/>
</dbReference>
<protein>
    <submittedName>
        <fullName evidence="4">3-ketoacyl-ACP reductase</fullName>
    </submittedName>
</protein>
<dbReference type="GO" id="GO:0016491">
    <property type="term" value="F:oxidoreductase activity"/>
    <property type="evidence" value="ECO:0007669"/>
    <property type="project" value="UniProtKB-KW"/>
</dbReference>
<dbReference type="InterPro" id="IPR057326">
    <property type="entry name" value="KR_dom"/>
</dbReference>
<dbReference type="PANTHER" id="PTHR24321:SF14">
    <property type="entry name" value="SHORT-CHAIN TYPE DEHYDROGENASE_REDUCTASE BLR2146-RELATED"/>
    <property type="match status" value="1"/>
</dbReference>
<geneLocation type="plasmid" evidence="5">
    <name>psms3-2</name>
</geneLocation>
<dbReference type="EMBL" id="CP022542">
    <property type="protein sequence ID" value="ASP23655.1"/>
    <property type="molecule type" value="Genomic_DNA"/>
</dbReference>
<keyword evidence="4" id="KW-0614">Plasmid</keyword>
<keyword evidence="2" id="KW-0560">Oxidoreductase</keyword>
<gene>
    <name evidence="4" type="ORF">ANTHELSMS3_04757</name>
</gene>
<dbReference type="KEGG" id="aht:ANTHELSMS3_04757"/>
<sequence>MNDTDKPVAVVTGGAGGIGQIICSTLAQEGWRVVVADIDIDKARTVAEACGGVAQALDILDPDNVEAAAETIEREVGPVRTVVHSAATFQALKPAEETDIADWDRIVALVHRGTYLVSVAFAKRMAARGGGSFVALSSWNGVRSARMLAYCSSKAAVNLLIEGMAMEWGRSGVRFNAVSPGVVMTERVAERIRTGARYTTNPIEMTALGRLVTSEEVANAVSFLASDKASGITGANLLVDTGTTISQAWSLFGGIPGPRPLDDAT</sequence>
<feature type="domain" description="Ketoreductase" evidence="3">
    <location>
        <begin position="7"/>
        <end position="191"/>
    </location>
</feature>
<dbReference type="PROSITE" id="PS00061">
    <property type="entry name" value="ADH_SHORT"/>
    <property type="match status" value="1"/>
</dbReference>
<dbReference type="RefSeq" id="WP_094037714.1">
    <property type="nucleotide sequence ID" value="NZ_CP022542.1"/>
</dbReference>